<evidence type="ECO:0000313" key="2">
    <source>
        <dbReference type="Proteomes" id="UP000217979"/>
    </source>
</evidence>
<accession>A0A291DV93</accession>
<proteinExistence type="predicted"/>
<dbReference type="EMBL" id="CP023525">
    <property type="protein sequence ID" value="ATF91498.1"/>
    <property type="molecule type" value="Genomic_DNA"/>
</dbReference>
<dbReference type="Proteomes" id="UP000217979">
    <property type="component" value="Chromosome"/>
</dbReference>
<sequence>MRVVVFQGQYGLFKKEGLDLSMPAIQTCLGLYAVSEQHDYLLCAHFDSDVGLQQNLREIKNALEAKNISMSSLKATVFGGDGKQSYARCSPPSSHIGNDIVSFIKAQGGSASYSNEFYSGLIPKTFNFHYQKGCGISEGQNPKDFSGASQQAMNLAKQRMRLRPAEYSLAHAKMIDVSRLY</sequence>
<dbReference type="AlphaFoldDB" id="A0A291DV93"/>
<organism evidence="1 2">
    <name type="scientific">Cedecea neteri</name>
    <dbReference type="NCBI Taxonomy" id="158822"/>
    <lineage>
        <taxon>Bacteria</taxon>
        <taxon>Pseudomonadati</taxon>
        <taxon>Pseudomonadota</taxon>
        <taxon>Gammaproteobacteria</taxon>
        <taxon>Enterobacterales</taxon>
        <taxon>Enterobacteriaceae</taxon>
        <taxon>Cedecea</taxon>
    </lineage>
</organism>
<reference evidence="1 2" key="1">
    <citation type="submission" date="2017-09" db="EMBL/GenBank/DDBJ databases">
        <title>FDA dAtabase for Regulatory Grade micrObial Sequences (FDA-ARGOS): Supporting development and validation of Infectious Disease Dx tests.</title>
        <authorList>
            <person name="Minogue T."/>
            <person name="Wolcott M."/>
            <person name="Wasieloski L."/>
            <person name="Aguilar W."/>
            <person name="Moore D."/>
            <person name="Tallon L."/>
            <person name="Sadzewicz L."/>
            <person name="Ott S."/>
            <person name="Zhao X."/>
            <person name="Nagaraj S."/>
            <person name="Vavikolanu K."/>
            <person name="Aluvathingal J."/>
            <person name="Nadendla S."/>
            <person name="Sichtig H."/>
        </authorList>
    </citation>
    <scope>NUCLEOTIDE SEQUENCE [LARGE SCALE GENOMIC DNA]</scope>
    <source>
        <strain evidence="1 2">FDAARGOS_392</strain>
    </source>
</reference>
<dbReference type="RefSeq" id="WP_061277154.1">
    <property type="nucleotide sequence ID" value="NZ_CP023525.1"/>
</dbReference>
<evidence type="ECO:0000313" key="1">
    <source>
        <dbReference type="EMBL" id="ATF91498.1"/>
    </source>
</evidence>
<gene>
    <name evidence="1" type="ORF">CO704_05070</name>
</gene>
<name>A0A291DV93_9ENTR</name>
<protein>
    <submittedName>
        <fullName evidence="1">Uncharacterized protein</fullName>
    </submittedName>
</protein>